<dbReference type="InterPro" id="IPR034096">
    <property type="entry name" value="AAMDC"/>
</dbReference>
<protein>
    <recommendedName>
        <fullName evidence="4">Mth938 domain-containing protein</fullName>
    </recommendedName>
</protein>
<dbReference type="PANTHER" id="PTHR15811">
    <property type="entry name" value="MTH938 DOMAIN-CONTAINING PROTEIN"/>
    <property type="match status" value="1"/>
</dbReference>
<evidence type="ECO:0000256" key="2">
    <source>
        <dbReference type="ARBA" id="ARBA00022490"/>
    </source>
</evidence>
<dbReference type="InterPro" id="IPR036748">
    <property type="entry name" value="MTH938-like_sf"/>
</dbReference>
<evidence type="ECO:0000256" key="3">
    <source>
        <dbReference type="ARBA" id="ARBA00061510"/>
    </source>
</evidence>
<reference evidence="6" key="1">
    <citation type="submission" date="2021-01" db="EMBL/GenBank/DDBJ databases">
        <authorList>
            <person name="Corre E."/>
            <person name="Pelletier E."/>
            <person name="Niang G."/>
            <person name="Scheremetjew M."/>
            <person name="Finn R."/>
            <person name="Kale V."/>
            <person name="Holt S."/>
            <person name="Cochrane G."/>
            <person name="Meng A."/>
            <person name="Brown T."/>
            <person name="Cohen L."/>
        </authorList>
    </citation>
    <scope>NUCLEOTIDE SEQUENCE</scope>
    <source>
        <strain evidence="6">CCMP3105</strain>
    </source>
</reference>
<accession>A0A7S4SZY2</accession>
<evidence type="ECO:0000256" key="1">
    <source>
        <dbReference type="ARBA" id="ARBA00004496"/>
    </source>
</evidence>
<evidence type="ECO:0000313" key="6">
    <source>
        <dbReference type="EMBL" id="CAE4661456.1"/>
    </source>
</evidence>
<feature type="region of interest" description="Disordered" evidence="5">
    <location>
        <begin position="1"/>
        <end position="31"/>
    </location>
</feature>
<gene>
    <name evidence="6" type="ORF">AMON00008_LOCUS60108</name>
</gene>
<dbReference type="SUPFAM" id="SSF64076">
    <property type="entry name" value="MTH938-like"/>
    <property type="match status" value="1"/>
</dbReference>
<comment type="similarity">
    <text evidence="3">Belongs to the AAMDC family.</text>
</comment>
<comment type="subcellular location">
    <subcellularLocation>
        <location evidence="1">Cytoplasm</location>
    </subcellularLocation>
</comment>
<dbReference type="PANTHER" id="PTHR15811:SF5">
    <property type="entry name" value="MTH938 DOMAIN-CONTAINING PROTEIN"/>
    <property type="match status" value="1"/>
</dbReference>
<dbReference type="GO" id="GO:0005737">
    <property type="term" value="C:cytoplasm"/>
    <property type="evidence" value="ECO:0007669"/>
    <property type="project" value="UniProtKB-SubCell"/>
</dbReference>
<dbReference type="FunFam" id="3.40.1230.10:FF:000001">
    <property type="entry name" value="Adipogenesis-associated, Mth938 domain-containing"/>
    <property type="match status" value="1"/>
</dbReference>
<dbReference type="EMBL" id="HBNR01083939">
    <property type="protein sequence ID" value="CAE4661456.1"/>
    <property type="molecule type" value="Transcribed_RNA"/>
</dbReference>
<proteinExistence type="inferred from homology"/>
<sequence>MAQGRCGPRGTGQRTAGPAASRLGGFASDRPGQMSRRAARLMACAACLAAPAGAVLSEASVDDRAAQTHTRRDAFHCQASTNCPEVSSISWGKIVVRDPATGNTQQFRDIKIWPGGAKPWDWRETGTRHSPGTQLADVHELLQSNPEVVIVSRGMSQRLHVSPELQEVMRAAEGDSGVRWLELPSDKVAETYSELLSSGRRVAAIVHSTC</sequence>
<evidence type="ECO:0000256" key="4">
    <source>
        <dbReference type="ARBA" id="ARBA00074293"/>
    </source>
</evidence>
<name>A0A7S4SZY2_9DINO</name>
<evidence type="ECO:0000256" key="5">
    <source>
        <dbReference type="SAM" id="MobiDB-lite"/>
    </source>
</evidence>
<dbReference type="InterPro" id="IPR007523">
    <property type="entry name" value="NDUFAF3/AAMDC"/>
</dbReference>
<dbReference type="Gene3D" id="3.40.1230.10">
    <property type="entry name" value="MTH938-like"/>
    <property type="match status" value="1"/>
</dbReference>
<organism evidence="6">
    <name type="scientific">Alexandrium monilatum</name>
    <dbReference type="NCBI Taxonomy" id="311494"/>
    <lineage>
        <taxon>Eukaryota</taxon>
        <taxon>Sar</taxon>
        <taxon>Alveolata</taxon>
        <taxon>Dinophyceae</taxon>
        <taxon>Gonyaulacales</taxon>
        <taxon>Pyrocystaceae</taxon>
        <taxon>Alexandrium</taxon>
    </lineage>
</organism>
<keyword evidence="2" id="KW-0963">Cytoplasm</keyword>
<dbReference type="CDD" id="cd05126">
    <property type="entry name" value="Mth938"/>
    <property type="match status" value="1"/>
</dbReference>
<dbReference type="Pfam" id="PF04430">
    <property type="entry name" value="DUF498"/>
    <property type="match status" value="1"/>
</dbReference>
<dbReference type="AlphaFoldDB" id="A0A7S4SZY2"/>